<evidence type="ECO:0000313" key="6">
    <source>
        <dbReference type="EMBL" id="KAL1845082.1"/>
    </source>
</evidence>
<feature type="region of interest" description="Disordered" evidence="4">
    <location>
        <begin position="193"/>
        <end position="241"/>
    </location>
</feature>
<dbReference type="EMBL" id="JAZHXJ010001278">
    <property type="protein sequence ID" value="KAL1845082.1"/>
    <property type="molecule type" value="Genomic_DNA"/>
</dbReference>
<evidence type="ECO:0000259" key="5">
    <source>
        <dbReference type="PROSITE" id="PS01031"/>
    </source>
</evidence>
<evidence type="ECO:0000256" key="1">
    <source>
        <dbReference type="ARBA" id="ARBA00023016"/>
    </source>
</evidence>
<reference evidence="6 7" key="1">
    <citation type="journal article" date="2024" name="Commun. Biol.">
        <title>Comparative genomic analysis of thermophilic fungi reveals convergent evolutionary adaptations and gene losses.</title>
        <authorList>
            <person name="Steindorff A.S."/>
            <person name="Aguilar-Pontes M.V."/>
            <person name="Robinson A.J."/>
            <person name="Andreopoulos B."/>
            <person name="LaButti K."/>
            <person name="Kuo A."/>
            <person name="Mondo S."/>
            <person name="Riley R."/>
            <person name="Otillar R."/>
            <person name="Haridas S."/>
            <person name="Lipzen A."/>
            <person name="Grimwood J."/>
            <person name="Schmutz J."/>
            <person name="Clum A."/>
            <person name="Reid I.D."/>
            <person name="Moisan M.C."/>
            <person name="Butler G."/>
            <person name="Nguyen T.T.M."/>
            <person name="Dewar K."/>
            <person name="Conant G."/>
            <person name="Drula E."/>
            <person name="Henrissat B."/>
            <person name="Hansel C."/>
            <person name="Singer S."/>
            <person name="Hutchinson M.I."/>
            <person name="de Vries R.P."/>
            <person name="Natvig D.O."/>
            <person name="Powell A.J."/>
            <person name="Tsang A."/>
            <person name="Grigoriev I.V."/>
        </authorList>
    </citation>
    <scope>NUCLEOTIDE SEQUENCE [LARGE SCALE GENOMIC DNA]</scope>
    <source>
        <strain evidence="6 7">ATCC 24622</strain>
    </source>
</reference>
<accession>A0ABR3VTS9</accession>
<dbReference type="Gene3D" id="2.60.40.790">
    <property type="match status" value="1"/>
</dbReference>
<feature type="region of interest" description="Disordered" evidence="4">
    <location>
        <begin position="1"/>
        <end position="28"/>
    </location>
</feature>
<name>A0ABR3VTS9_9PEZI</name>
<dbReference type="InterPro" id="IPR002068">
    <property type="entry name" value="A-crystallin/Hsp20_dom"/>
</dbReference>
<dbReference type="CDD" id="cd06464">
    <property type="entry name" value="ACD_sHsps-like"/>
    <property type="match status" value="1"/>
</dbReference>
<proteinExistence type="inferred from homology"/>
<dbReference type="PROSITE" id="PS01031">
    <property type="entry name" value="SHSP"/>
    <property type="match status" value="1"/>
</dbReference>
<gene>
    <name evidence="6" type="ORF">VTK73DRAFT_1160</name>
</gene>
<evidence type="ECO:0000313" key="7">
    <source>
        <dbReference type="Proteomes" id="UP001586593"/>
    </source>
</evidence>
<sequence length="303" mass="31719">MSAYFTTHHFSPRWSAAPPSHGEQHPRQQHVPFVTTITAPTILPPSTSLNPHATITVPSQAPPDGAHLHANLDLLARFLHAFHLHYNNQDGGGGESKAGETQGQPQQRQNAHPLLQHHHHGGGSDGGVYPHFDLAETESAYTIYGALPGLGSGDVTVEVSDDHSTVVVSGELRRTVAEGPGAHLEDIGVVHRQASAEGSKSQDDAAPSSDDPGAAAGSSTGGEGAPTQPGTATGSAKDQDASAVHWHVLERRVGPFQRAFQFPANQVDTNGVKASMRNGVLVLVVPKTSQAATAVKGRKINVS</sequence>
<feature type="region of interest" description="Disordered" evidence="4">
    <location>
        <begin position="88"/>
        <end position="131"/>
    </location>
</feature>
<comment type="similarity">
    <text evidence="2 3">Belongs to the small heat shock protein (HSP20) family.</text>
</comment>
<evidence type="ECO:0000256" key="4">
    <source>
        <dbReference type="SAM" id="MobiDB-lite"/>
    </source>
</evidence>
<evidence type="ECO:0000256" key="2">
    <source>
        <dbReference type="PROSITE-ProRule" id="PRU00285"/>
    </source>
</evidence>
<feature type="domain" description="SHSP" evidence="5">
    <location>
        <begin position="123"/>
        <end position="303"/>
    </location>
</feature>
<feature type="compositionally biased region" description="Low complexity" evidence="4">
    <location>
        <begin position="204"/>
        <end position="218"/>
    </location>
</feature>
<evidence type="ECO:0000256" key="3">
    <source>
        <dbReference type="RuleBase" id="RU003616"/>
    </source>
</evidence>
<protein>
    <recommendedName>
        <fullName evidence="5">SHSP domain-containing protein</fullName>
    </recommendedName>
</protein>
<organism evidence="6 7">
    <name type="scientific">Phialemonium thermophilum</name>
    <dbReference type="NCBI Taxonomy" id="223376"/>
    <lineage>
        <taxon>Eukaryota</taxon>
        <taxon>Fungi</taxon>
        <taxon>Dikarya</taxon>
        <taxon>Ascomycota</taxon>
        <taxon>Pezizomycotina</taxon>
        <taxon>Sordariomycetes</taxon>
        <taxon>Sordariomycetidae</taxon>
        <taxon>Cephalothecales</taxon>
        <taxon>Cephalothecaceae</taxon>
        <taxon>Phialemonium</taxon>
    </lineage>
</organism>
<keyword evidence="1" id="KW-0346">Stress response</keyword>
<comment type="caution">
    <text evidence="6">The sequence shown here is derived from an EMBL/GenBank/DDBJ whole genome shotgun (WGS) entry which is preliminary data.</text>
</comment>
<keyword evidence="7" id="KW-1185">Reference proteome</keyword>
<feature type="compositionally biased region" description="Polar residues" evidence="4">
    <location>
        <begin position="99"/>
        <end position="110"/>
    </location>
</feature>
<dbReference type="PANTHER" id="PTHR11527">
    <property type="entry name" value="HEAT-SHOCK PROTEIN 20 FAMILY MEMBER"/>
    <property type="match status" value="1"/>
</dbReference>
<dbReference type="SUPFAM" id="SSF49764">
    <property type="entry name" value="HSP20-like chaperones"/>
    <property type="match status" value="1"/>
</dbReference>
<dbReference type="InterPro" id="IPR031107">
    <property type="entry name" value="Small_HSP"/>
</dbReference>
<dbReference type="Proteomes" id="UP001586593">
    <property type="component" value="Unassembled WGS sequence"/>
</dbReference>
<dbReference type="InterPro" id="IPR008978">
    <property type="entry name" value="HSP20-like_chaperone"/>
</dbReference>
<dbReference type="Pfam" id="PF00011">
    <property type="entry name" value="HSP20"/>
    <property type="match status" value="1"/>
</dbReference>